<reference evidence="2" key="1">
    <citation type="submission" date="2021-02" db="EMBL/GenBank/DDBJ databases">
        <title>First Annotated Genome of the Yellow-green Alga Tribonema minus.</title>
        <authorList>
            <person name="Mahan K.M."/>
        </authorList>
    </citation>
    <scope>NUCLEOTIDE SEQUENCE</scope>
    <source>
        <strain evidence="2">UTEX B ZZ1240</strain>
    </source>
</reference>
<evidence type="ECO:0000313" key="3">
    <source>
        <dbReference type="Proteomes" id="UP000664859"/>
    </source>
</evidence>
<feature type="compositionally biased region" description="Low complexity" evidence="1">
    <location>
        <begin position="249"/>
        <end position="262"/>
    </location>
</feature>
<gene>
    <name evidence="2" type="ORF">JKP88DRAFT_241829</name>
</gene>
<feature type="region of interest" description="Disordered" evidence="1">
    <location>
        <begin position="237"/>
        <end position="262"/>
    </location>
</feature>
<evidence type="ECO:0000313" key="2">
    <source>
        <dbReference type="EMBL" id="KAG5179867.1"/>
    </source>
</evidence>
<dbReference type="Proteomes" id="UP000664859">
    <property type="component" value="Unassembled WGS sequence"/>
</dbReference>
<feature type="compositionally biased region" description="Low complexity" evidence="1">
    <location>
        <begin position="316"/>
        <end position="344"/>
    </location>
</feature>
<sequence>MTGKVPRHSNGGNGSGNRRVRTTHGSATSAQQAREGIHAPQPPSRAAASASGDSNARVGAVAEGEGEVLTAGDAVVGDDDYSGDEYSIHSLDVDADVDGVSQEVAENSCPKSETNTTGGGACSGGSDASYSTYINNNSGEYVVGSCNERVVAGESSDAGSYTRDSDSSSSNNCKPVRKSARIAGVANGIPRRRAEAAPYAPPLRAFVGSTGGDDDCSGDEYSIHSLDVDADVNSVSQEVAENSCHESETNTNAGGTCSGSSGASNSPYINSHCGERIGATCDERVLAGDSSNAGSDARDSDSSNNFEPARKSARIAGVASGAPRRRAAAIASRSRAATGSAAGAAGTGKGRGMFWSPQRLMPAMKPRNLEAPAARRKSHLNRSNLLITFVN</sequence>
<dbReference type="AlphaFoldDB" id="A0A835YQW4"/>
<accession>A0A835YQW4</accession>
<proteinExistence type="predicted"/>
<protein>
    <submittedName>
        <fullName evidence="2">Uncharacterized protein</fullName>
    </submittedName>
</protein>
<keyword evidence="3" id="KW-1185">Reference proteome</keyword>
<comment type="caution">
    <text evidence="2">The sequence shown here is derived from an EMBL/GenBank/DDBJ whole genome shotgun (WGS) entry which is preliminary data.</text>
</comment>
<organism evidence="2 3">
    <name type="scientific">Tribonema minus</name>
    <dbReference type="NCBI Taxonomy" id="303371"/>
    <lineage>
        <taxon>Eukaryota</taxon>
        <taxon>Sar</taxon>
        <taxon>Stramenopiles</taxon>
        <taxon>Ochrophyta</taxon>
        <taxon>PX clade</taxon>
        <taxon>Xanthophyceae</taxon>
        <taxon>Tribonematales</taxon>
        <taxon>Tribonemataceae</taxon>
        <taxon>Tribonema</taxon>
    </lineage>
</organism>
<feature type="region of interest" description="Disordered" evidence="1">
    <location>
        <begin position="289"/>
        <end position="353"/>
    </location>
</feature>
<feature type="compositionally biased region" description="Polar residues" evidence="1">
    <location>
        <begin position="23"/>
        <end position="32"/>
    </location>
</feature>
<feature type="region of interest" description="Disordered" evidence="1">
    <location>
        <begin position="153"/>
        <end position="176"/>
    </location>
</feature>
<dbReference type="EMBL" id="JAFCMP010000445">
    <property type="protein sequence ID" value="KAG5179867.1"/>
    <property type="molecule type" value="Genomic_DNA"/>
</dbReference>
<name>A0A835YQW4_9STRA</name>
<feature type="region of interest" description="Disordered" evidence="1">
    <location>
        <begin position="1"/>
        <end position="83"/>
    </location>
</feature>
<evidence type="ECO:0000256" key="1">
    <source>
        <dbReference type="SAM" id="MobiDB-lite"/>
    </source>
</evidence>